<feature type="domain" description="3D" evidence="5">
    <location>
        <begin position="290"/>
        <end position="350"/>
    </location>
</feature>
<dbReference type="Pfam" id="PF01471">
    <property type="entry name" value="PG_binding_1"/>
    <property type="match status" value="2"/>
</dbReference>
<feature type="domain" description="Peptidoglycan binding-like" evidence="4">
    <location>
        <begin position="49"/>
        <end position="105"/>
    </location>
</feature>
<feature type="domain" description="Peptidoglycan binding-like" evidence="4">
    <location>
        <begin position="114"/>
        <end position="171"/>
    </location>
</feature>
<evidence type="ECO:0000256" key="2">
    <source>
        <dbReference type="SAM" id="MobiDB-lite"/>
    </source>
</evidence>
<evidence type="ECO:0000313" key="7">
    <source>
        <dbReference type="Proteomes" id="UP000318138"/>
    </source>
</evidence>
<dbReference type="InterPro" id="IPR051933">
    <property type="entry name" value="Resuscitation_pf_RpfB"/>
</dbReference>
<reference evidence="7" key="1">
    <citation type="submission" date="2019-07" db="EMBL/GenBank/DDBJ databases">
        <title>Bacillus alkalisoli sp. nov. isolated from saline soil.</title>
        <authorList>
            <person name="Sun J.-Q."/>
            <person name="Xu L."/>
        </authorList>
    </citation>
    <scope>NUCLEOTIDE SEQUENCE [LARGE SCALE GENOMIC DNA]</scope>
    <source>
        <strain evidence="7">M4U3P1</strain>
    </source>
</reference>
<dbReference type="InterPro" id="IPR010611">
    <property type="entry name" value="3D_dom"/>
</dbReference>
<dbReference type="CDD" id="cd22786">
    <property type="entry name" value="DPBB_YuiC-like"/>
    <property type="match status" value="1"/>
</dbReference>
<dbReference type="EMBL" id="CP041372">
    <property type="protein sequence ID" value="QKS70693.1"/>
    <property type="molecule type" value="Genomic_DNA"/>
</dbReference>
<dbReference type="PANTHER" id="PTHR39160:SF6">
    <property type="entry name" value="CELL WALL-BINDING PROTEIN YOCH"/>
    <property type="match status" value="1"/>
</dbReference>
<evidence type="ECO:0000313" key="6">
    <source>
        <dbReference type="EMBL" id="QKS70693.1"/>
    </source>
</evidence>
<dbReference type="SUPFAM" id="SSF50685">
    <property type="entry name" value="Barwin-like endoglucanases"/>
    <property type="match status" value="1"/>
</dbReference>
<sequence>MDKSQSTLRRFGMSAIAAGAILFASGQASAAEEGTDLGEKLLYEGKVHEHVVELKELLGENDLLDATHSFDSTFDAHTAEAVRNFQAENDLLVDGLPGVQTLGALSELSHGDTGYLVEELQKDLAELGLYGFNIDGIFGPITEEALVIFQSNHGVTEDPQGVAGPETYAALHEVTSRYNPGVNQTEPAQEAAPAEEPVVEEPVQEEVPAEEPVAEETPAEEPVVEEPAQEEAPAEEAVQAESTTEAAQATSNETDGTTLNMEATAYTAYCEGCSGVTFTGIDLRSNPDQKVVAVDPDVIPLGSIVEVEGYGRAVAGDIGGAIQGNKIDLFMPSREDALNFGRQNVSVTIVETP</sequence>
<evidence type="ECO:0000256" key="3">
    <source>
        <dbReference type="SAM" id="SignalP"/>
    </source>
</evidence>
<dbReference type="Pfam" id="PF06725">
    <property type="entry name" value="3D"/>
    <property type="match status" value="1"/>
</dbReference>
<protein>
    <submittedName>
        <fullName evidence="6">Peptidoglycan-binding protein</fullName>
    </submittedName>
</protein>
<dbReference type="SUPFAM" id="SSF47090">
    <property type="entry name" value="PGBD-like"/>
    <property type="match status" value="2"/>
</dbReference>
<dbReference type="Gene3D" id="1.10.101.10">
    <property type="entry name" value="PGBD-like superfamily/PGBD"/>
    <property type="match status" value="2"/>
</dbReference>
<dbReference type="InterPro" id="IPR036365">
    <property type="entry name" value="PGBD-like_sf"/>
</dbReference>
<feature type="region of interest" description="Disordered" evidence="2">
    <location>
        <begin position="179"/>
        <end position="256"/>
    </location>
</feature>
<proteinExistence type="predicted"/>
<dbReference type="Gene3D" id="2.40.40.10">
    <property type="entry name" value="RlpA-like domain"/>
    <property type="match status" value="1"/>
</dbReference>
<dbReference type="Proteomes" id="UP000318138">
    <property type="component" value="Chromosome"/>
</dbReference>
<evidence type="ECO:0000259" key="4">
    <source>
        <dbReference type="Pfam" id="PF01471"/>
    </source>
</evidence>
<feature type="signal peptide" evidence="3">
    <location>
        <begin position="1"/>
        <end position="30"/>
    </location>
</feature>
<accession>A0A859FBG2</accession>
<dbReference type="AlphaFoldDB" id="A0A859FBG2"/>
<dbReference type="GO" id="GO:0004553">
    <property type="term" value="F:hydrolase activity, hydrolyzing O-glycosyl compounds"/>
    <property type="evidence" value="ECO:0007669"/>
    <property type="project" value="InterPro"/>
</dbReference>
<name>A0A859FBG2_9BACI</name>
<dbReference type="RefSeq" id="WP_176008729.1">
    <property type="nucleotide sequence ID" value="NZ_CP041372.2"/>
</dbReference>
<dbReference type="GO" id="GO:0009254">
    <property type="term" value="P:peptidoglycan turnover"/>
    <property type="evidence" value="ECO:0007669"/>
    <property type="project" value="InterPro"/>
</dbReference>
<feature type="compositionally biased region" description="Acidic residues" evidence="2">
    <location>
        <begin position="197"/>
        <end position="234"/>
    </location>
</feature>
<dbReference type="PANTHER" id="PTHR39160">
    <property type="entry name" value="CELL WALL-BINDING PROTEIN YOCH"/>
    <property type="match status" value="1"/>
</dbReference>
<feature type="chain" id="PRO_5032976428" evidence="3">
    <location>
        <begin position="31"/>
        <end position="353"/>
    </location>
</feature>
<evidence type="ECO:0000256" key="1">
    <source>
        <dbReference type="ARBA" id="ARBA00022729"/>
    </source>
</evidence>
<feature type="compositionally biased region" description="Low complexity" evidence="2">
    <location>
        <begin position="235"/>
        <end position="254"/>
    </location>
</feature>
<dbReference type="KEGG" id="psua:FLK61_28555"/>
<keyword evidence="7" id="KW-1185">Reference proteome</keyword>
<feature type="compositionally biased region" description="Low complexity" evidence="2">
    <location>
        <begin position="184"/>
        <end position="196"/>
    </location>
</feature>
<dbReference type="InterPro" id="IPR036908">
    <property type="entry name" value="RlpA-like_sf"/>
</dbReference>
<dbReference type="GO" id="GO:0019867">
    <property type="term" value="C:outer membrane"/>
    <property type="evidence" value="ECO:0007669"/>
    <property type="project" value="InterPro"/>
</dbReference>
<dbReference type="InterPro" id="IPR002477">
    <property type="entry name" value="Peptidoglycan-bd-like"/>
</dbReference>
<keyword evidence="1 3" id="KW-0732">Signal</keyword>
<gene>
    <name evidence="6" type="ORF">FLK61_28555</name>
</gene>
<evidence type="ECO:0000259" key="5">
    <source>
        <dbReference type="Pfam" id="PF06725"/>
    </source>
</evidence>
<dbReference type="InterPro" id="IPR036366">
    <property type="entry name" value="PGBDSf"/>
</dbReference>
<organism evidence="6 7">
    <name type="scientific">Paenalkalicoccus suaedae</name>
    <dbReference type="NCBI Taxonomy" id="2592382"/>
    <lineage>
        <taxon>Bacteria</taxon>
        <taxon>Bacillati</taxon>
        <taxon>Bacillota</taxon>
        <taxon>Bacilli</taxon>
        <taxon>Bacillales</taxon>
        <taxon>Bacillaceae</taxon>
        <taxon>Paenalkalicoccus</taxon>
    </lineage>
</organism>